<evidence type="ECO:0000259" key="2">
    <source>
        <dbReference type="PROSITE" id="PS50011"/>
    </source>
</evidence>
<dbReference type="Proteomes" id="UP000612055">
    <property type="component" value="Unassembled WGS sequence"/>
</dbReference>
<dbReference type="OrthoDB" id="547933at2759"/>
<feature type="domain" description="Protein kinase" evidence="2">
    <location>
        <begin position="223"/>
        <end position="629"/>
    </location>
</feature>
<evidence type="ECO:0000313" key="3">
    <source>
        <dbReference type="EMBL" id="KAG2497554.1"/>
    </source>
</evidence>
<dbReference type="Pfam" id="PF07714">
    <property type="entry name" value="PK_Tyr_Ser-Thr"/>
    <property type="match status" value="1"/>
</dbReference>
<evidence type="ECO:0000256" key="1">
    <source>
        <dbReference type="SAM" id="MobiDB-lite"/>
    </source>
</evidence>
<dbReference type="GO" id="GO:0005524">
    <property type="term" value="F:ATP binding"/>
    <property type="evidence" value="ECO:0007669"/>
    <property type="project" value="InterPro"/>
</dbReference>
<feature type="region of interest" description="Disordered" evidence="1">
    <location>
        <begin position="13"/>
        <end position="32"/>
    </location>
</feature>
<dbReference type="AlphaFoldDB" id="A0A835YH64"/>
<dbReference type="PANTHER" id="PTHR44329:SF214">
    <property type="entry name" value="PROTEIN KINASE DOMAIN-CONTAINING PROTEIN"/>
    <property type="match status" value="1"/>
</dbReference>
<organism evidence="3 4">
    <name type="scientific">Edaphochlamys debaryana</name>
    <dbReference type="NCBI Taxonomy" id="47281"/>
    <lineage>
        <taxon>Eukaryota</taxon>
        <taxon>Viridiplantae</taxon>
        <taxon>Chlorophyta</taxon>
        <taxon>core chlorophytes</taxon>
        <taxon>Chlorophyceae</taxon>
        <taxon>CS clade</taxon>
        <taxon>Chlamydomonadales</taxon>
        <taxon>Chlamydomonadales incertae sedis</taxon>
        <taxon>Edaphochlamys</taxon>
    </lineage>
</organism>
<evidence type="ECO:0000313" key="4">
    <source>
        <dbReference type="Proteomes" id="UP000612055"/>
    </source>
</evidence>
<reference evidence="3" key="1">
    <citation type="journal article" date="2020" name="bioRxiv">
        <title>Comparative genomics of Chlamydomonas.</title>
        <authorList>
            <person name="Craig R.J."/>
            <person name="Hasan A.R."/>
            <person name="Ness R.W."/>
            <person name="Keightley P.D."/>
        </authorList>
    </citation>
    <scope>NUCLEOTIDE SEQUENCE</scope>
    <source>
        <strain evidence="3">CCAP 11/70</strain>
    </source>
</reference>
<protein>
    <recommendedName>
        <fullName evidence="2">Protein kinase domain-containing protein</fullName>
    </recommendedName>
</protein>
<gene>
    <name evidence="3" type="ORF">HYH03_004301</name>
</gene>
<dbReference type="InterPro" id="IPR001245">
    <property type="entry name" value="Ser-Thr/Tyr_kinase_cat_dom"/>
</dbReference>
<dbReference type="EMBL" id="JAEHOE010000013">
    <property type="protein sequence ID" value="KAG2497554.1"/>
    <property type="molecule type" value="Genomic_DNA"/>
</dbReference>
<dbReference type="Gene3D" id="1.10.510.10">
    <property type="entry name" value="Transferase(Phosphotransferase) domain 1"/>
    <property type="match status" value="1"/>
</dbReference>
<dbReference type="InterPro" id="IPR051681">
    <property type="entry name" value="Ser/Thr_Kinases-Pseudokinases"/>
</dbReference>
<dbReference type="GO" id="GO:0004674">
    <property type="term" value="F:protein serine/threonine kinase activity"/>
    <property type="evidence" value="ECO:0007669"/>
    <property type="project" value="TreeGrafter"/>
</dbReference>
<keyword evidence="4" id="KW-1185">Reference proteome</keyword>
<comment type="caution">
    <text evidence="3">The sequence shown here is derived from an EMBL/GenBank/DDBJ whole genome shotgun (WGS) entry which is preliminary data.</text>
</comment>
<dbReference type="PROSITE" id="PS50011">
    <property type="entry name" value="PROTEIN_KINASE_DOM"/>
    <property type="match status" value="1"/>
</dbReference>
<feature type="region of interest" description="Disordered" evidence="1">
    <location>
        <begin position="352"/>
        <end position="398"/>
    </location>
</feature>
<dbReference type="InterPro" id="IPR011009">
    <property type="entry name" value="Kinase-like_dom_sf"/>
</dbReference>
<dbReference type="InterPro" id="IPR000719">
    <property type="entry name" value="Prot_kinase_dom"/>
</dbReference>
<dbReference type="PANTHER" id="PTHR44329">
    <property type="entry name" value="SERINE/THREONINE-PROTEIN KINASE TNNI3K-RELATED"/>
    <property type="match status" value="1"/>
</dbReference>
<proteinExistence type="predicted"/>
<name>A0A835YH64_9CHLO</name>
<accession>A0A835YH64</accession>
<sequence length="640" mass="65665">MAEARERALALESLETGAHGVPESPVSPQEQTWGGGCGMGTVFLDGGSGPAPRGPDDVPPRPCDVFLLRLGKQESEPSAAIVGGGDCLLVGARAMLMRAKALSGDMLGEYHDLLMTGVEDERGSVADSSTRVAGDSNAARRSPVCPGADPAVEAGVLTGSEPTAQGTDGACSGNIDSCSRVSSTAAPSPEDRALGVAAPLRFTPSPCPFPTMVEDALDLLQDVEGLTLAGPGPARPAVLFTGQWRGARVAVKVLALPPPAAAAAAAAAALDTAGTGASPPQPAAWRAALEAVVRPARVQHPNLLTMYDVRHACLGPRALEQLRPGPRLRLGWPARGAALRPLGRLHSFLAAQGMAGPPRPPPPSEAITRNPTAADQEPVANDSSLTVHPGDFVYPPDPEPAPGWAALRAVRGLQAGGGVVALVTERCDMGDLRSRAAASPSPFRASPSWTLRVAQRALLRTAREIAGALEALHGAGLAHGCLHPANVLLAASRADRRGFTVRLADAGGAELAAAAAAAADPRTSLRSPVVLAAAPEALRSPDAAHTPAADVYGLGVLLHLMAAGEMPFEGQNLLPVVMALAAGELAPEWPRGQHDHLAPLFARCVAANPQDRPTASQVLADICALEAALKRRPKRALVPE</sequence>
<dbReference type="SUPFAM" id="SSF56112">
    <property type="entry name" value="Protein kinase-like (PK-like)"/>
    <property type="match status" value="1"/>
</dbReference>